<feature type="region of interest" description="Disordered" evidence="1">
    <location>
        <begin position="1"/>
        <end position="67"/>
    </location>
</feature>
<feature type="compositionally biased region" description="Polar residues" evidence="1">
    <location>
        <begin position="35"/>
        <end position="56"/>
    </location>
</feature>
<evidence type="ECO:0000313" key="3">
    <source>
        <dbReference type="Proteomes" id="UP001316803"/>
    </source>
</evidence>
<proteinExistence type="predicted"/>
<sequence length="808" mass="86764">MARGPTSKYHARQAELDEERGKRKAAKEKQDATKQQELSSPDSSEVVTQHNESVDTSIIPRLESSEKGTIQEFAQTDTDARHDLAINTNIGGHERFISSSGDLKSSGSSFQHESTALVAQPQFQNPSQPQTQTVPTAPIPSASLVSPTKYLPIMIPPGWTLKDLTVCFRCFKKHKVCGRTGTCMTCVHHPKSGCSMSGRPFLFLQIAVLLSGDNGEQFRDALLDVRPGYPIYVDELRISAGSNAGAFTIRGLQNRVQRWLKTTLDHAGLSSDSWDHCSIMSTTATGAQTSFPTIRTDDSLQTAIAAIVATFDGKELYRPTKEFCPGDKSCPTLTSVFRCSEDADLRSIVYADGPFVAHGLSDKKIMNSFVDAFRTLVALGNRQPMRLAPNTPVTATGSVLPTMGSSQFQAAAFSASVDQAASTSGSLYTTHTAAAHAGKASSGNSGGGDPNGRASVPSSSRPGISTVRSSAPRTPLTDITRSFNHVPAPRPPTRLSTNPYLATNEKKRAVPPGQENLPTAKRLKASTANLSLWSTESRGPVPHPGSFPPFISPNVGPSRHLGDYATSGLDSANTYGNSLLPPLPASAHPRAFSGAGVSPYYGSYVAPALDPAIGYYGAAPASAFLRTRLGASANVASPYYNDYLTPGFIPPRVPPTDFSIYQDNADDTFAYNGSSSLRRHGSQAPTNQNYQNVDWGYSAMRSAYVPGSMRVTHYTNAMRPEPDTRPPLIRQPRVPRAMGATEYTGQDQPEPAAQPSAIRPPIMQAQPVRPPPLTSRGTSTRRPISRIPKVRSGKTVETAIVISDDEED</sequence>
<evidence type="ECO:0000313" key="2">
    <source>
        <dbReference type="EMBL" id="KAK5948526.1"/>
    </source>
</evidence>
<feature type="region of interest" description="Disordered" evidence="1">
    <location>
        <begin position="437"/>
        <end position="498"/>
    </location>
</feature>
<keyword evidence="3" id="KW-1185">Reference proteome</keyword>
<feature type="compositionally biased region" description="Basic and acidic residues" evidence="1">
    <location>
        <begin position="12"/>
        <end position="34"/>
    </location>
</feature>
<protein>
    <submittedName>
        <fullName evidence="2">Uncharacterized protein</fullName>
    </submittedName>
</protein>
<gene>
    <name evidence="2" type="ORF">OHC33_010422</name>
</gene>
<dbReference type="EMBL" id="JAKLMC020000046">
    <property type="protein sequence ID" value="KAK5948526.1"/>
    <property type="molecule type" value="Genomic_DNA"/>
</dbReference>
<evidence type="ECO:0000256" key="1">
    <source>
        <dbReference type="SAM" id="MobiDB-lite"/>
    </source>
</evidence>
<comment type="caution">
    <text evidence="2">The sequence shown here is derived from an EMBL/GenBank/DDBJ whole genome shotgun (WGS) entry which is preliminary data.</text>
</comment>
<feature type="region of interest" description="Disordered" evidence="1">
    <location>
        <begin position="742"/>
        <end position="795"/>
    </location>
</feature>
<accession>A0AAN8EJK6</accession>
<dbReference type="Proteomes" id="UP001316803">
    <property type="component" value="Unassembled WGS sequence"/>
</dbReference>
<feature type="compositionally biased region" description="Polar residues" evidence="1">
    <location>
        <begin position="456"/>
        <end position="483"/>
    </location>
</feature>
<dbReference type="AlphaFoldDB" id="A0AAN8EJK6"/>
<reference evidence="2 3" key="1">
    <citation type="submission" date="2022-12" db="EMBL/GenBank/DDBJ databases">
        <title>Genomic features and morphological characterization of a novel Knufia sp. strain isolated from spacecraft assembly facility.</title>
        <authorList>
            <person name="Teixeira M."/>
            <person name="Chander A.M."/>
            <person name="Stajich J.E."/>
            <person name="Venkateswaran K."/>
        </authorList>
    </citation>
    <scope>NUCLEOTIDE SEQUENCE [LARGE SCALE GENOMIC DNA]</scope>
    <source>
        <strain evidence="2 3">FJI-L2-BK-P2</strain>
    </source>
</reference>
<organism evidence="2 3">
    <name type="scientific">Knufia fluminis</name>
    <dbReference type="NCBI Taxonomy" id="191047"/>
    <lineage>
        <taxon>Eukaryota</taxon>
        <taxon>Fungi</taxon>
        <taxon>Dikarya</taxon>
        <taxon>Ascomycota</taxon>
        <taxon>Pezizomycotina</taxon>
        <taxon>Eurotiomycetes</taxon>
        <taxon>Chaetothyriomycetidae</taxon>
        <taxon>Chaetothyriales</taxon>
        <taxon>Trichomeriaceae</taxon>
        <taxon>Knufia</taxon>
    </lineage>
</organism>
<name>A0AAN8EJK6_9EURO</name>